<dbReference type="GO" id="GO:0016020">
    <property type="term" value="C:membrane"/>
    <property type="evidence" value="ECO:0007669"/>
    <property type="project" value="UniProtKB-SubCell"/>
</dbReference>
<evidence type="ECO:0000256" key="4">
    <source>
        <dbReference type="ARBA" id="ARBA00023136"/>
    </source>
</evidence>
<keyword evidence="2 5" id="KW-0812">Transmembrane</keyword>
<evidence type="ECO:0000313" key="7">
    <source>
        <dbReference type="Proteomes" id="UP000682134"/>
    </source>
</evidence>
<comment type="caution">
    <text evidence="6">The sequence shown here is derived from an EMBL/GenBank/DDBJ whole genome shotgun (WGS) entry which is preliminary data.</text>
</comment>
<dbReference type="InterPro" id="IPR050598">
    <property type="entry name" value="AminoAcid_Transporter"/>
</dbReference>
<accession>A0A940NPU4</accession>
<dbReference type="GO" id="GO:0015179">
    <property type="term" value="F:L-amino acid transmembrane transporter activity"/>
    <property type="evidence" value="ECO:0007669"/>
    <property type="project" value="TreeGrafter"/>
</dbReference>
<feature type="transmembrane region" description="Helical" evidence="5">
    <location>
        <begin position="129"/>
        <end position="149"/>
    </location>
</feature>
<dbReference type="PANTHER" id="PTHR11785">
    <property type="entry name" value="AMINO ACID TRANSPORTER"/>
    <property type="match status" value="1"/>
</dbReference>
<feature type="transmembrane region" description="Helical" evidence="5">
    <location>
        <begin position="12"/>
        <end position="30"/>
    </location>
</feature>
<keyword evidence="3 5" id="KW-1133">Transmembrane helix</keyword>
<evidence type="ECO:0000313" key="6">
    <source>
        <dbReference type="EMBL" id="MBP0726576.1"/>
    </source>
</evidence>
<feature type="transmembrane region" description="Helical" evidence="5">
    <location>
        <begin position="392"/>
        <end position="411"/>
    </location>
</feature>
<dbReference type="PANTHER" id="PTHR11785:SF512">
    <property type="entry name" value="SOBREMESA, ISOFORM B"/>
    <property type="match status" value="1"/>
</dbReference>
<feature type="transmembrane region" description="Helical" evidence="5">
    <location>
        <begin position="417"/>
        <end position="437"/>
    </location>
</feature>
<feature type="transmembrane region" description="Helical" evidence="5">
    <location>
        <begin position="235"/>
        <end position="264"/>
    </location>
</feature>
<protein>
    <submittedName>
        <fullName evidence="6">Amino acid permease</fullName>
    </submittedName>
</protein>
<dbReference type="RefSeq" id="WP_209406916.1">
    <property type="nucleotide sequence ID" value="NZ_JAGIYQ010000012.1"/>
</dbReference>
<organism evidence="6 7">
    <name type="scientific">Gottfriedia endophytica</name>
    <dbReference type="NCBI Taxonomy" id="2820819"/>
    <lineage>
        <taxon>Bacteria</taxon>
        <taxon>Bacillati</taxon>
        <taxon>Bacillota</taxon>
        <taxon>Bacilli</taxon>
        <taxon>Bacillales</taxon>
        <taxon>Bacillaceae</taxon>
        <taxon>Gottfriedia</taxon>
    </lineage>
</organism>
<comment type="subcellular location">
    <subcellularLocation>
        <location evidence="1">Membrane</location>
        <topology evidence="1">Multi-pass membrane protein</topology>
    </subcellularLocation>
</comment>
<feature type="transmembrane region" description="Helical" evidence="5">
    <location>
        <begin position="360"/>
        <end position="380"/>
    </location>
</feature>
<dbReference type="InterPro" id="IPR002293">
    <property type="entry name" value="AA/rel_permease1"/>
</dbReference>
<evidence type="ECO:0000256" key="1">
    <source>
        <dbReference type="ARBA" id="ARBA00004141"/>
    </source>
</evidence>
<evidence type="ECO:0000256" key="3">
    <source>
        <dbReference type="ARBA" id="ARBA00022989"/>
    </source>
</evidence>
<feature type="transmembrane region" description="Helical" evidence="5">
    <location>
        <begin position="161"/>
        <end position="177"/>
    </location>
</feature>
<dbReference type="Gene3D" id="1.20.1740.10">
    <property type="entry name" value="Amino acid/polyamine transporter I"/>
    <property type="match status" value="1"/>
</dbReference>
<feature type="transmembrane region" description="Helical" evidence="5">
    <location>
        <begin position="333"/>
        <end position="354"/>
    </location>
</feature>
<evidence type="ECO:0000256" key="2">
    <source>
        <dbReference type="ARBA" id="ARBA00022692"/>
    </source>
</evidence>
<proteinExistence type="predicted"/>
<feature type="transmembrane region" description="Helical" evidence="5">
    <location>
        <begin position="197"/>
        <end position="223"/>
    </location>
</feature>
<dbReference type="FunFam" id="1.20.1740.10:FF:000051">
    <property type="entry name" value="Amino acid permease"/>
    <property type="match status" value="1"/>
</dbReference>
<dbReference type="Proteomes" id="UP000682134">
    <property type="component" value="Unassembled WGS sequence"/>
</dbReference>
<dbReference type="Pfam" id="PF13520">
    <property type="entry name" value="AA_permease_2"/>
    <property type="match status" value="1"/>
</dbReference>
<name>A0A940NPU4_9BACI</name>
<gene>
    <name evidence="6" type="ORF">J5Y03_15550</name>
</gene>
<feature type="transmembrane region" description="Helical" evidence="5">
    <location>
        <begin position="276"/>
        <end position="298"/>
    </location>
</feature>
<dbReference type="AlphaFoldDB" id="A0A940NPU4"/>
<keyword evidence="4 5" id="KW-0472">Membrane</keyword>
<evidence type="ECO:0000256" key="5">
    <source>
        <dbReference type="SAM" id="Phobius"/>
    </source>
</evidence>
<sequence>MSKQQLKREIGFFTALTTVIGTVIGSGVFFKPTALYGITGTASLGLLAWLIGGILTICAGLTAAELSAAIPETGGMMAYLKHTYGGLTAFLLGWAQTVIYFPANIAAIAIIFGTQAVSLFGLNANEHNFMIIAIAIVTATFLTLMNFLGAKVAGGIQSISTICKLIPLALIIIFGLLHKANVTVQLFPIEVGPGKSFISSLGSGLLATMFAYDGWILVGNIAGELKNPKRDLPKAIILGLSIVMVVYILINVAFLMVMSATAIAGTNTPASQVATILFGAMGGKLITIGILISVFGTINGYTMTGMRIPYAMAIENKLPFSKWFAKLSTSSRIPYNSGIFILCVSIIMMTIGGFNTLTDMLVFVIWIFYTMTFIAVFILRKKQPELVRPYKVPLYPFIPFLSIIGGAFIVFNTLFTQPFLALAGIGLTAIGLPIYFYKINSTMDFNTD</sequence>
<dbReference type="EMBL" id="JAGIYQ010000012">
    <property type="protein sequence ID" value="MBP0726576.1"/>
    <property type="molecule type" value="Genomic_DNA"/>
</dbReference>
<reference evidence="6" key="1">
    <citation type="submission" date="2021-04" db="EMBL/GenBank/DDBJ databases">
        <title>Genome seq and assembly of Bacillus sp.</title>
        <authorList>
            <person name="Chhetri G."/>
        </authorList>
    </citation>
    <scope>NUCLEOTIDE SEQUENCE</scope>
    <source>
        <strain evidence="6">RG28</strain>
    </source>
</reference>
<dbReference type="PIRSF" id="PIRSF006060">
    <property type="entry name" value="AA_transporter"/>
    <property type="match status" value="1"/>
</dbReference>
<feature type="transmembrane region" description="Helical" evidence="5">
    <location>
        <begin position="42"/>
        <end position="64"/>
    </location>
</feature>
<keyword evidence="7" id="KW-1185">Reference proteome</keyword>
<feature type="transmembrane region" description="Helical" evidence="5">
    <location>
        <begin position="84"/>
        <end position="117"/>
    </location>
</feature>